<keyword evidence="8" id="KW-1185">Reference proteome</keyword>
<feature type="domain" description="FAD-binding PCMH-type" evidence="6">
    <location>
        <begin position="27"/>
        <end position="200"/>
    </location>
</feature>
<organism evidence="7 8">
    <name type="scientific">Clonostachys byssicola</name>
    <dbReference type="NCBI Taxonomy" id="160290"/>
    <lineage>
        <taxon>Eukaryota</taxon>
        <taxon>Fungi</taxon>
        <taxon>Dikarya</taxon>
        <taxon>Ascomycota</taxon>
        <taxon>Pezizomycotina</taxon>
        <taxon>Sordariomycetes</taxon>
        <taxon>Hypocreomycetidae</taxon>
        <taxon>Hypocreales</taxon>
        <taxon>Bionectriaceae</taxon>
        <taxon>Clonostachys</taxon>
    </lineage>
</organism>
<accession>A0A9N9YCF2</accession>
<comment type="similarity">
    <text evidence="2">Belongs to the oxygen-dependent FAD-linked oxidoreductase family.</text>
</comment>
<dbReference type="InterPro" id="IPR016166">
    <property type="entry name" value="FAD-bd_PCMH"/>
</dbReference>
<protein>
    <recommendedName>
        <fullName evidence="6">FAD-binding PCMH-type domain-containing protein</fullName>
    </recommendedName>
</protein>
<dbReference type="GO" id="GO:0016491">
    <property type="term" value="F:oxidoreductase activity"/>
    <property type="evidence" value="ECO:0007669"/>
    <property type="project" value="UniProtKB-KW"/>
</dbReference>
<keyword evidence="4" id="KW-0274">FAD</keyword>
<evidence type="ECO:0000256" key="2">
    <source>
        <dbReference type="ARBA" id="ARBA00005466"/>
    </source>
</evidence>
<dbReference type="InterPro" id="IPR006093">
    <property type="entry name" value="Oxy_OxRdtase_FAD_BS"/>
</dbReference>
<evidence type="ECO:0000313" key="7">
    <source>
        <dbReference type="EMBL" id="CAH0002281.1"/>
    </source>
</evidence>
<dbReference type="Proteomes" id="UP000754883">
    <property type="component" value="Unassembled WGS sequence"/>
</dbReference>
<reference evidence="7" key="1">
    <citation type="submission" date="2021-10" db="EMBL/GenBank/DDBJ databases">
        <authorList>
            <person name="Piombo E."/>
        </authorList>
    </citation>
    <scope>NUCLEOTIDE SEQUENCE</scope>
</reference>
<dbReference type="InterPro" id="IPR016169">
    <property type="entry name" value="FAD-bd_PCMH_sub2"/>
</dbReference>
<gene>
    <name evidence="7" type="ORF">CBYS24578_00001934</name>
</gene>
<dbReference type="GO" id="GO:0071949">
    <property type="term" value="F:FAD binding"/>
    <property type="evidence" value="ECO:0007669"/>
    <property type="project" value="InterPro"/>
</dbReference>
<evidence type="ECO:0000259" key="6">
    <source>
        <dbReference type="PROSITE" id="PS51387"/>
    </source>
</evidence>
<name>A0A9N9YCF2_9HYPO</name>
<evidence type="ECO:0000256" key="4">
    <source>
        <dbReference type="ARBA" id="ARBA00022827"/>
    </source>
</evidence>
<evidence type="ECO:0000256" key="3">
    <source>
        <dbReference type="ARBA" id="ARBA00022630"/>
    </source>
</evidence>
<dbReference type="EMBL" id="CABFNO020001560">
    <property type="protein sequence ID" value="CAH0002281.1"/>
    <property type="molecule type" value="Genomic_DNA"/>
</dbReference>
<keyword evidence="5" id="KW-0560">Oxidoreductase</keyword>
<dbReference type="Gene3D" id="3.40.462.20">
    <property type="match status" value="1"/>
</dbReference>
<evidence type="ECO:0000256" key="5">
    <source>
        <dbReference type="ARBA" id="ARBA00023002"/>
    </source>
</evidence>
<dbReference type="Pfam" id="PF01565">
    <property type="entry name" value="FAD_binding_4"/>
    <property type="match status" value="1"/>
</dbReference>
<comment type="cofactor">
    <cofactor evidence="1">
        <name>FAD</name>
        <dbReference type="ChEBI" id="CHEBI:57692"/>
    </cofactor>
</comment>
<dbReference type="InterPro" id="IPR050416">
    <property type="entry name" value="FAD-linked_Oxidoreductase"/>
</dbReference>
<dbReference type="Gene3D" id="3.30.43.10">
    <property type="entry name" value="Uridine Diphospho-n-acetylenolpyruvylglucosamine Reductase, domain 2"/>
    <property type="match status" value="1"/>
</dbReference>
<dbReference type="SUPFAM" id="SSF56176">
    <property type="entry name" value="FAD-binding/transporter-associated domain-like"/>
    <property type="match status" value="1"/>
</dbReference>
<evidence type="ECO:0000256" key="1">
    <source>
        <dbReference type="ARBA" id="ARBA00001974"/>
    </source>
</evidence>
<dbReference type="AlphaFoldDB" id="A0A9N9YCF2"/>
<sequence>MPLIVWRESADPNVYEAARTSRLFNGVIPPRYPVAIAFAKSEQDIVDAINTAIQKDHRVSVRAGGHSYAAWSLRSDALLLDLGQYVEMELDEESGIVRASPGVTGEQLNAYLSAKARAFSVGHCPDVALGGFLLGGGMGWNSNNWGWACESIVAIDLVTASGELIRADVCNNADLFWAARGGGPAFPGVVTRFHLQTRQAPKVTRSSVYIYPAEHYTTAFNWILKVLQTTVFQNICVKAELTCQIASSVDQLVEITAVGSYKEGVQDACLTIILLAFGDDEHAVGDILQKADQSRPAGLLSRSFSEETSIHRELESKYKAYPIGQRYKVDNVFLNNDTDVAELLRPAFTTLPTRQSLALWSSMRPRSTRSLTDMALSVQSDHYFALYAIWENEADEVENGAWVAGVMNQVQRQAAGAYLGEHDFKARAARLWGSQQYERLVAIKRKWDPSNRICGCLGLEELD</sequence>
<dbReference type="PANTHER" id="PTHR42973:SF39">
    <property type="entry name" value="FAD-BINDING PCMH-TYPE DOMAIN-CONTAINING PROTEIN"/>
    <property type="match status" value="1"/>
</dbReference>
<dbReference type="InterPro" id="IPR016167">
    <property type="entry name" value="FAD-bd_PCMH_sub1"/>
</dbReference>
<proteinExistence type="inferred from homology"/>
<dbReference type="PROSITE" id="PS51387">
    <property type="entry name" value="FAD_PCMH"/>
    <property type="match status" value="1"/>
</dbReference>
<dbReference type="PROSITE" id="PS00862">
    <property type="entry name" value="OX2_COVAL_FAD"/>
    <property type="match status" value="1"/>
</dbReference>
<dbReference type="InterPro" id="IPR006094">
    <property type="entry name" value="Oxid_FAD_bind_N"/>
</dbReference>
<dbReference type="Gene3D" id="3.30.465.10">
    <property type="match status" value="1"/>
</dbReference>
<evidence type="ECO:0000313" key="8">
    <source>
        <dbReference type="Proteomes" id="UP000754883"/>
    </source>
</evidence>
<comment type="caution">
    <text evidence="7">The sequence shown here is derived from an EMBL/GenBank/DDBJ whole genome shotgun (WGS) entry which is preliminary data.</text>
</comment>
<dbReference type="OrthoDB" id="415825at2759"/>
<dbReference type="Pfam" id="PF08031">
    <property type="entry name" value="BBE"/>
    <property type="match status" value="1"/>
</dbReference>
<keyword evidence="3" id="KW-0285">Flavoprotein</keyword>
<dbReference type="PANTHER" id="PTHR42973">
    <property type="entry name" value="BINDING OXIDOREDUCTASE, PUTATIVE (AFU_ORTHOLOGUE AFUA_1G17690)-RELATED"/>
    <property type="match status" value="1"/>
</dbReference>
<dbReference type="InterPro" id="IPR012951">
    <property type="entry name" value="BBE"/>
</dbReference>
<dbReference type="InterPro" id="IPR036318">
    <property type="entry name" value="FAD-bd_PCMH-like_sf"/>
</dbReference>